<feature type="compositionally biased region" description="Polar residues" evidence="1">
    <location>
        <begin position="197"/>
        <end position="209"/>
    </location>
</feature>
<feature type="signal peptide" evidence="2">
    <location>
        <begin position="1"/>
        <end position="28"/>
    </location>
</feature>
<name>A0A0C5RM81_9BACT</name>
<evidence type="ECO:0000313" key="3">
    <source>
        <dbReference type="EMBL" id="AJQ45522.1"/>
    </source>
</evidence>
<feature type="compositionally biased region" description="Polar residues" evidence="1">
    <location>
        <begin position="89"/>
        <end position="112"/>
    </location>
</feature>
<evidence type="ECO:0000313" key="4">
    <source>
        <dbReference type="Proteomes" id="UP000032261"/>
    </source>
</evidence>
<feature type="compositionally biased region" description="Basic and acidic residues" evidence="1">
    <location>
        <begin position="126"/>
        <end position="136"/>
    </location>
</feature>
<evidence type="ECO:0000256" key="2">
    <source>
        <dbReference type="SAM" id="SignalP"/>
    </source>
</evidence>
<keyword evidence="2" id="KW-0732">Signal</keyword>
<dbReference type="Proteomes" id="UP000032261">
    <property type="component" value="Chromosome"/>
</dbReference>
<feature type="compositionally biased region" description="Basic and acidic residues" evidence="1">
    <location>
        <begin position="148"/>
        <end position="163"/>
    </location>
</feature>
<dbReference type="PROSITE" id="PS51257">
    <property type="entry name" value="PROKAR_LIPOPROTEIN"/>
    <property type="match status" value="1"/>
</dbReference>
<dbReference type="HOGENOM" id="CLU_040544_0_0_14"/>
<sequence>MSKFKNKKALALSVGAIMAGVSVIGAVAACAPTKAKPNKPSQGTQNPSQSGGTQSTNPGSGSTTTPTGQGSNNGGTTNANPGSGSTTSPSKQGSKNNTTNPSAGSTNTNPETSPKDGAGSSSTGKDSTKQEDKKMQGDQPDANGGTAEKPKDDVGTEAPDKPKVGSGDGNTGTGKNEQPKEGSGSDDNKKPDENAGSGESNKQQSGSDSENGKKADSDTEQPTPDSKESEMKQKPGETDTETPSPNNGEAGNDTTPKNQEQPDKKETDQDTLDKKKQDAKTKVSSSVYLLEDDKKALIKKIDDINSNDQVAKIEEIIKEYTEKENERKGKLTPTSASIRLDGPNKDWNYLNFQFKTSKETFEKIKTKKFKMLLDIVGFNKGLYEEEDDSASLSASDKGPFIIGKELSDGSMLVVIETHKYYNESTGAPEGKYKLINLWYTEDNKKIELLNQASKEIEIKYKKAAA</sequence>
<proteinExistence type="predicted"/>
<feature type="compositionally biased region" description="Low complexity" evidence="1">
    <location>
        <begin position="48"/>
        <end position="88"/>
    </location>
</feature>
<feature type="compositionally biased region" description="Basic and acidic residues" evidence="1">
    <location>
        <begin position="260"/>
        <end position="281"/>
    </location>
</feature>
<dbReference type="STRING" id="42094.JM47_03050"/>
<accession>A0A0C5RM81</accession>
<organism evidence="3 4">
    <name type="scientific">Ureaplasma diversum</name>
    <dbReference type="NCBI Taxonomy" id="42094"/>
    <lineage>
        <taxon>Bacteria</taxon>
        <taxon>Bacillati</taxon>
        <taxon>Mycoplasmatota</taxon>
        <taxon>Mycoplasmoidales</taxon>
        <taxon>Mycoplasmoidaceae</taxon>
        <taxon>Ureaplasma</taxon>
    </lineage>
</organism>
<feature type="compositionally biased region" description="Basic and acidic residues" evidence="1">
    <location>
        <begin position="225"/>
        <end position="237"/>
    </location>
</feature>
<gene>
    <name evidence="3" type="ORF">JM47_03050</name>
</gene>
<dbReference type="EMBL" id="CP009770">
    <property type="protein sequence ID" value="AJQ45522.1"/>
    <property type="molecule type" value="Genomic_DNA"/>
</dbReference>
<feature type="region of interest" description="Disordered" evidence="1">
    <location>
        <begin position="33"/>
        <end position="285"/>
    </location>
</feature>
<feature type="compositionally biased region" description="Polar residues" evidence="1">
    <location>
        <begin position="241"/>
        <end position="259"/>
    </location>
</feature>
<dbReference type="PATRIC" id="fig|42094.4.peg.608"/>
<dbReference type="RefSeq" id="WP_208894926.1">
    <property type="nucleotide sequence ID" value="NZ_CP009770.1"/>
</dbReference>
<protein>
    <submittedName>
        <fullName evidence="3">Uncharacterized protein</fullName>
    </submittedName>
</protein>
<dbReference type="KEGG" id="ude:JM47_03050"/>
<feature type="chain" id="PRO_5002190348" evidence="2">
    <location>
        <begin position="29"/>
        <end position="465"/>
    </location>
</feature>
<evidence type="ECO:0000256" key="1">
    <source>
        <dbReference type="SAM" id="MobiDB-lite"/>
    </source>
</evidence>
<reference evidence="3 4" key="1">
    <citation type="journal article" date="2015" name="Genome Announc.">
        <title>Genome Sequence of Ureaplasma diversum Strain ATCC 49782.</title>
        <authorList>
            <person name="Marques L.M."/>
            <person name="Guimaraes A.M."/>
            <person name="Martins H.B."/>
            <person name="Rezende I.S."/>
            <person name="Barbosa M.S."/>
            <person name="Campos G.B."/>
            <person name="do Nascimento N.C."/>
            <person name="Dos Santos A.P."/>
            <person name="Amorim A.T."/>
            <person name="Santos V.M."/>
            <person name="Messick J.B."/>
            <person name="Timenetsky J."/>
        </authorList>
    </citation>
    <scope>NUCLEOTIDE SEQUENCE [LARGE SCALE GENOMIC DNA]</scope>
    <source>
        <strain evidence="3 4">ATCC 49782</strain>
    </source>
</reference>
<dbReference type="AlphaFoldDB" id="A0A0C5RM81"/>